<dbReference type="InterPro" id="IPR051803">
    <property type="entry name" value="TA_system_RelE-like_toxin"/>
</dbReference>
<keyword evidence="2" id="KW-1277">Toxin-antitoxin system</keyword>
<evidence type="ECO:0000256" key="2">
    <source>
        <dbReference type="ARBA" id="ARBA00022649"/>
    </source>
</evidence>
<dbReference type="InterPro" id="IPR035093">
    <property type="entry name" value="RelE/ParE_toxin_dom_sf"/>
</dbReference>
<gene>
    <name evidence="3" type="ORF">EXN61_15555</name>
</gene>
<sequence>MRLVWTRRSLRELDAIGDYIAERNPRAAVKVIRAIHQTTARLLSDNPHLGRSGEIEGTRELVISGLPYIVAYRVTEQQVEILFVQHAAREWPDEA</sequence>
<dbReference type="Pfam" id="PF05016">
    <property type="entry name" value="ParE_toxin"/>
    <property type="match status" value="1"/>
</dbReference>
<evidence type="ECO:0000313" key="4">
    <source>
        <dbReference type="Proteomes" id="UP000317023"/>
    </source>
</evidence>
<dbReference type="InterPro" id="IPR007712">
    <property type="entry name" value="RelE/ParE_toxin"/>
</dbReference>
<protein>
    <submittedName>
        <fullName evidence="3">Type II toxin-antitoxin system RelE/ParE family toxin</fullName>
    </submittedName>
</protein>
<reference evidence="3 4" key="1">
    <citation type="journal article" date="2019" name="Appl. Microbiol. Biotechnol.">
        <title>Differential efficiency of wild type rhizogenic strains for rol gene transformation of plants.</title>
        <authorList>
            <person name="Desmet S."/>
            <person name="De Keyser E."/>
            <person name="Van Vaerenbergh J."/>
            <person name="Baeyen S."/>
            <person name="Van Huylenbroeck J."/>
            <person name="Geelen D."/>
            <person name="Dhooghe E."/>
        </authorList>
    </citation>
    <scope>NUCLEOTIDE SEQUENCE [LARGE SCALE GENOMIC DNA]</scope>
    <source>
        <strain evidence="3 4">MAFF210266</strain>
    </source>
</reference>
<evidence type="ECO:0000256" key="1">
    <source>
        <dbReference type="ARBA" id="ARBA00006226"/>
    </source>
</evidence>
<proteinExistence type="inferred from homology"/>
<dbReference type="Gene3D" id="3.30.2310.20">
    <property type="entry name" value="RelE-like"/>
    <property type="match status" value="1"/>
</dbReference>
<dbReference type="EMBL" id="SGOE01000004">
    <property type="protein sequence ID" value="TRB05242.1"/>
    <property type="molecule type" value="Genomic_DNA"/>
</dbReference>
<dbReference type="RefSeq" id="WP_142857589.1">
    <property type="nucleotide sequence ID" value="NZ_SGOE01000004.1"/>
</dbReference>
<evidence type="ECO:0000313" key="3">
    <source>
        <dbReference type="EMBL" id="TRB05242.1"/>
    </source>
</evidence>
<accession>A0A546XWX1</accession>
<comment type="caution">
    <text evidence="3">The sequence shown here is derived from an EMBL/GenBank/DDBJ whole genome shotgun (WGS) entry which is preliminary data.</text>
</comment>
<dbReference type="PANTHER" id="PTHR33755:SF6">
    <property type="entry name" value="PLASMID STABILIZATION SYSTEM PROTEIN"/>
    <property type="match status" value="1"/>
</dbReference>
<dbReference type="PANTHER" id="PTHR33755">
    <property type="entry name" value="TOXIN PARE1-RELATED"/>
    <property type="match status" value="1"/>
</dbReference>
<comment type="similarity">
    <text evidence="1">Belongs to the RelE toxin family.</text>
</comment>
<name>A0A546XWX1_AGRTU</name>
<dbReference type="Proteomes" id="UP000317023">
    <property type="component" value="Unassembled WGS sequence"/>
</dbReference>
<dbReference type="NCBIfam" id="TIGR02385">
    <property type="entry name" value="RelE_StbE"/>
    <property type="match status" value="1"/>
</dbReference>
<organism evidence="3 4">
    <name type="scientific">Agrobacterium tumefaciens</name>
    <dbReference type="NCBI Taxonomy" id="358"/>
    <lineage>
        <taxon>Bacteria</taxon>
        <taxon>Pseudomonadati</taxon>
        <taxon>Pseudomonadota</taxon>
        <taxon>Alphaproteobacteria</taxon>
        <taxon>Hyphomicrobiales</taxon>
        <taxon>Rhizobiaceae</taxon>
        <taxon>Rhizobium/Agrobacterium group</taxon>
        <taxon>Agrobacterium</taxon>
        <taxon>Agrobacterium tumefaciens complex</taxon>
    </lineage>
</organism>
<dbReference type="AlphaFoldDB" id="A0A546XWX1"/>